<feature type="region of interest" description="Disordered" evidence="1">
    <location>
        <begin position="474"/>
        <end position="495"/>
    </location>
</feature>
<name>A0ABZ1YHV8_9NOCA</name>
<accession>A0ABZ1YHV8</accession>
<proteinExistence type="predicted"/>
<dbReference type="Proteomes" id="UP001432062">
    <property type="component" value="Chromosome"/>
</dbReference>
<feature type="compositionally biased region" description="Polar residues" evidence="1">
    <location>
        <begin position="475"/>
        <end position="487"/>
    </location>
</feature>
<sequence>MANPIELTPDQWLEYLMNKLDEDLEREPRVTTDNTPTTRRERLELLWSYYLGDPPLPTVAEKYRETFAAVLRKSRSNYAIMAIDSMCDRSVLQGIYTAADADLNGDDAAKLVCDASGFAALQRDMQTWLYTMGESYVTIVAPLAGAPEGSVPMLLAEDPRYCVGEPDPLNPRYLRAFLKIFVDKLADQQKVILLTPGQRHVFAREPGQYSTDFVADQWTLEETTSTAGLEMFGGVPVVRFVNKMGLGEFEPHLDLLDRITDGILHRMVITAFQSFKQRAVKGDLDGGADFSEDTDSIIKSIADADLTDIFQNDPGVLWMLPEGVELWESGTTDLTPLLMATRDDVKEFGVCTRIPMHMLAPDGVSQTAEGASAMREGLVDKISDRQARQDPQWILLWQMVFTLMGKAGVTGIRLQWGKPERVSLAARTDAVQKTRGVLSRRRQVVELLEMSPELAALSESELLEEAMASDAAMSQLSLGTAPTGESTATDEDLAA</sequence>
<keyword evidence="3" id="KW-1185">Reference proteome</keyword>
<dbReference type="EMBL" id="CP109441">
    <property type="protein sequence ID" value="WUV42795.1"/>
    <property type="molecule type" value="Genomic_DNA"/>
</dbReference>
<protein>
    <submittedName>
        <fullName evidence="2">Phage portal protein</fullName>
    </submittedName>
</protein>
<organism evidence="2 3">
    <name type="scientific">Nocardia vinacea</name>
    <dbReference type="NCBI Taxonomy" id="96468"/>
    <lineage>
        <taxon>Bacteria</taxon>
        <taxon>Bacillati</taxon>
        <taxon>Actinomycetota</taxon>
        <taxon>Actinomycetes</taxon>
        <taxon>Mycobacteriales</taxon>
        <taxon>Nocardiaceae</taxon>
        <taxon>Nocardia</taxon>
    </lineage>
</organism>
<reference evidence="2" key="1">
    <citation type="submission" date="2022-10" db="EMBL/GenBank/DDBJ databases">
        <title>The complete genomes of actinobacterial strains from the NBC collection.</title>
        <authorList>
            <person name="Joergensen T.S."/>
            <person name="Alvarez Arevalo M."/>
            <person name="Sterndorff E.B."/>
            <person name="Faurdal D."/>
            <person name="Vuksanovic O."/>
            <person name="Mourched A.-S."/>
            <person name="Charusanti P."/>
            <person name="Shaw S."/>
            <person name="Blin K."/>
            <person name="Weber T."/>
        </authorList>
    </citation>
    <scope>NUCLEOTIDE SEQUENCE</scope>
    <source>
        <strain evidence="2">NBC_01482</strain>
    </source>
</reference>
<evidence type="ECO:0000313" key="3">
    <source>
        <dbReference type="Proteomes" id="UP001432062"/>
    </source>
</evidence>
<evidence type="ECO:0000313" key="2">
    <source>
        <dbReference type="EMBL" id="WUV42795.1"/>
    </source>
</evidence>
<evidence type="ECO:0000256" key="1">
    <source>
        <dbReference type="SAM" id="MobiDB-lite"/>
    </source>
</evidence>
<gene>
    <name evidence="2" type="ORF">OG563_26485</name>
</gene>
<dbReference type="RefSeq" id="WP_329405413.1">
    <property type="nucleotide sequence ID" value="NZ_CP109441.1"/>
</dbReference>